<gene>
    <name evidence="1" type="ORF">ACA1_335910</name>
</gene>
<dbReference type="KEGG" id="acan:ACA1_335910"/>
<proteinExistence type="predicted"/>
<sequence length="144" mass="15546">MSLNVTEEITIDAPADAVWKVVGDFFGLSQWLPTTTCEETDAVDGKKTRLITMTVTGAKLVEALDEVNEEAKSIKFHVVESPFPITNCNTEMKVHDLGDGKSKFTWASDCDPKPGTGDSVKPLLAQLYKGGNGALKAHMEEASS</sequence>
<dbReference type="PANTHER" id="PTHR39332:SF7">
    <property type="entry name" value="SRPBCC FAMILY PROTEIN"/>
    <property type="match status" value="1"/>
</dbReference>
<dbReference type="PANTHER" id="PTHR39332">
    <property type="entry name" value="BLL4707 PROTEIN"/>
    <property type="match status" value="1"/>
</dbReference>
<dbReference type="CDD" id="cd07821">
    <property type="entry name" value="PYR_PYL_RCAR_like"/>
    <property type="match status" value="1"/>
</dbReference>
<dbReference type="Proteomes" id="UP000011083">
    <property type="component" value="Unassembled WGS sequence"/>
</dbReference>
<dbReference type="VEuPathDB" id="AmoebaDB:ACA1_335910"/>
<dbReference type="OrthoDB" id="1929286at2759"/>
<reference evidence="1 2" key="1">
    <citation type="journal article" date="2013" name="Genome Biol.">
        <title>Genome of Acanthamoeba castellanii highlights extensive lateral gene transfer and early evolution of tyrosine kinase signaling.</title>
        <authorList>
            <person name="Clarke M."/>
            <person name="Lohan A.J."/>
            <person name="Liu B."/>
            <person name="Lagkouvardos I."/>
            <person name="Roy S."/>
            <person name="Zafar N."/>
            <person name="Bertelli C."/>
            <person name="Schilde C."/>
            <person name="Kianianmomeni A."/>
            <person name="Burglin T.R."/>
            <person name="Frech C."/>
            <person name="Turcotte B."/>
            <person name="Kopec K.O."/>
            <person name="Synnott J.M."/>
            <person name="Choo C."/>
            <person name="Paponov I."/>
            <person name="Finkler A."/>
            <person name="Soon Heng Tan C."/>
            <person name="Hutchins A.P."/>
            <person name="Weinmeier T."/>
            <person name="Rattei T."/>
            <person name="Chu J.S."/>
            <person name="Gimenez G."/>
            <person name="Irimia M."/>
            <person name="Rigden D.J."/>
            <person name="Fitzpatrick D.A."/>
            <person name="Lorenzo-Morales J."/>
            <person name="Bateman A."/>
            <person name="Chiu C.H."/>
            <person name="Tang P."/>
            <person name="Hegemann P."/>
            <person name="Fromm H."/>
            <person name="Raoult D."/>
            <person name="Greub G."/>
            <person name="Miranda-Saavedra D."/>
            <person name="Chen N."/>
            <person name="Nash P."/>
            <person name="Ginger M.L."/>
            <person name="Horn M."/>
            <person name="Schaap P."/>
            <person name="Caler L."/>
            <person name="Loftus B."/>
        </authorList>
    </citation>
    <scope>NUCLEOTIDE SEQUENCE [LARGE SCALE GENOMIC DNA]</scope>
    <source>
        <strain evidence="1 2">Neff</strain>
    </source>
</reference>
<name>L8H341_ACACF</name>
<evidence type="ECO:0000313" key="1">
    <source>
        <dbReference type="EMBL" id="ELR19128.1"/>
    </source>
</evidence>
<dbReference type="EMBL" id="KB007936">
    <property type="protein sequence ID" value="ELR19128.1"/>
    <property type="molecule type" value="Genomic_DNA"/>
</dbReference>
<dbReference type="Gene3D" id="3.30.530.20">
    <property type="match status" value="1"/>
</dbReference>
<dbReference type="AlphaFoldDB" id="L8H341"/>
<dbReference type="Pfam" id="PF10604">
    <property type="entry name" value="Polyketide_cyc2"/>
    <property type="match status" value="1"/>
</dbReference>
<dbReference type="GeneID" id="14919933"/>
<organism evidence="1 2">
    <name type="scientific">Acanthamoeba castellanii (strain ATCC 30010 / Neff)</name>
    <dbReference type="NCBI Taxonomy" id="1257118"/>
    <lineage>
        <taxon>Eukaryota</taxon>
        <taxon>Amoebozoa</taxon>
        <taxon>Discosea</taxon>
        <taxon>Longamoebia</taxon>
        <taxon>Centramoebida</taxon>
        <taxon>Acanthamoebidae</taxon>
        <taxon>Acanthamoeba</taxon>
    </lineage>
</organism>
<accession>L8H341</accession>
<dbReference type="InterPro" id="IPR019587">
    <property type="entry name" value="Polyketide_cyclase/dehydratase"/>
</dbReference>
<evidence type="ECO:0000313" key="2">
    <source>
        <dbReference type="Proteomes" id="UP000011083"/>
    </source>
</evidence>
<protein>
    <submittedName>
        <fullName evidence="1">MxaD protein</fullName>
    </submittedName>
</protein>
<dbReference type="SUPFAM" id="SSF55961">
    <property type="entry name" value="Bet v1-like"/>
    <property type="match status" value="1"/>
</dbReference>
<keyword evidence="2" id="KW-1185">Reference proteome</keyword>
<dbReference type="RefSeq" id="XP_004341199.1">
    <property type="nucleotide sequence ID" value="XM_004341151.1"/>
</dbReference>
<dbReference type="InterPro" id="IPR023393">
    <property type="entry name" value="START-like_dom_sf"/>
</dbReference>